<dbReference type="SMART" id="SM00671">
    <property type="entry name" value="SEL1"/>
    <property type="match status" value="10"/>
</dbReference>
<dbReference type="GO" id="GO:0003735">
    <property type="term" value="F:structural constituent of ribosome"/>
    <property type="evidence" value="ECO:0007669"/>
    <property type="project" value="UniProtKB-UniRule"/>
</dbReference>
<dbReference type="GO" id="GO:0005789">
    <property type="term" value="C:endoplasmic reticulum membrane"/>
    <property type="evidence" value="ECO:0007669"/>
    <property type="project" value="TreeGrafter"/>
</dbReference>
<dbReference type="STRING" id="6277.A0A498SJU6"/>
<dbReference type="InterPro" id="IPR020568">
    <property type="entry name" value="Ribosomal_Su5_D2-typ_SF"/>
</dbReference>
<evidence type="ECO:0000256" key="3">
    <source>
        <dbReference type="ARBA" id="ARBA00022980"/>
    </source>
</evidence>
<dbReference type="GO" id="GO:0003723">
    <property type="term" value="F:RNA binding"/>
    <property type="evidence" value="ECO:0007669"/>
    <property type="project" value="InterPro"/>
</dbReference>
<comment type="subunit">
    <text evidence="9">Component of the mitochondrial ribosome small subunit (28S) which comprises a 12S rRNA and about 30 distinct proteins.</text>
</comment>
<dbReference type="PROSITE" id="PS50881">
    <property type="entry name" value="S5_DSRBD"/>
    <property type="match status" value="1"/>
</dbReference>
<evidence type="ECO:0000256" key="2">
    <source>
        <dbReference type="ARBA" id="ARBA00008945"/>
    </source>
</evidence>
<feature type="signal peptide" evidence="14">
    <location>
        <begin position="1"/>
        <end position="18"/>
    </location>
</feature>
<dbReference type="Gene3D" id="3.30.230.10">
    <property type="match status" value="1"/>
</dbReference>
<dbReference type="SUPFAM" id="SSF54211">
    <property type="entry name" value="Ribosomal protein S5 domain 2-like"/>
    <property type="match status" value="1"/>
</dbReference>
<gene>
    <name evidence="16" type="ORF">NAV_LOCUS4212</name>
</gene>
<dbReference type="GO" id="GO:0005763">
    <property type="term" value="C:mitochondrial small ribosomal subunit"/>
    <property type="evidence" value="ECO:0007669"/>
    <property type="project" value="UniProtKB-ARBA"/>
</dbReference>
<dbReference type="OrthoDB" id="27934at2759"/>
<dbReference type="GO" id="GO:0005743">
    <property type="term" value="C:mitochondrial inner membrane"/>
    <property type="evidence" value="ECO:0007669"/>
    <property type="project" value="UniProtKB-ARBA"/>
</dbReference>
<evidence type="ECO:0000313" key="17">
    <source>
        <dbReference type="Proteomes" id="UP000276991"/>
    </source>
</evidence>
<dbReference type="PANTHER" id="PTHR11102:SF147">
    <property type="entry name" value="SEL1L ADAPTOR SUBUNIT OF ERAD E3 UBIQUITIN LIGASE"/>
    <property type="match status" value="1"/>
</dbReference>
<evidence type="ECO:0000259" key="15">
    <source>
        <dbReference type="PROSITE" id="PS50881"/>
    </source>
</evidence>
<dbReference type="SUPFAM" id="SSF54768">
    <property type="entry name" value="dsRNA-binding domain-like"/>
    <property type="match status" value="1"/>
</dbReference>
<dbReference type="PANTHER" id="PTHR11102">
    <property type="entry name" value="SEL-1-LIKE PROTEIN"/>
    <property type="match status" value="1"/>
</dbReference>
<feature type="transmembrane region" description="Helical" evidence="13">
    <location>
        <begin position="627"/>
        <end position="644"/>
    </location>
</feature>
<feature type="domain" description="S5 DRBM" evidence="15">
    <location>
        <begin position="808"/>
        <end position="873"/>
    </location>
</feature>
<dbReference type="Pfam" id="PF00333">
    <property type="entry name" value="Ribosomal_S5"/>
    <property type="match status" value="1"/>
</dbReference>
<comment type="similarity">
    <text evidence="6">Belongs to the sel-1 family.</text>
</comment>
<keyword evidence="4" id="KW-0496">Mitochondrion</keyword>
<feature type="compositionally biased region" description="Basic and acidic residues" evidence="12">
    <location>
        <begin position="40"/>
        <end position="49"/>
    </location>
</feature>
<dbReference type="FunFam" id="3.30.160.20:FF:000022">
    <property type="entry name" value="28S ribosomal protein S5, mitochondrial"/>
    <property type="match status" value="1"/>
</dbReference>
<evidence type="ECO:0000256" key="6">
    <source>
        <dbReference type="ARBA" id="ARBA00038101"/>
    </source>
</evidence>
<feature type="chain" id="PRO_5019717979" description="Small ribosomal subunit protein uS5m" evidence="14">
    <location>
        <begin position="19"/>
        <end position="1091"/>
    </location>
</feature>
<evidence type="ECO:0000256" key="11">
    <source>
        <dbReference type="RuleBase" id="RU003823"/>
    </source>
</evidence>
<keyword evidence="14" id="KW-0732">Signal</keyword>
<dbReference type="GO" id="GO:0036503">
    <property type="term" value="P:ERAD pathway"/>
    <property type="evidence" value="ECO:0007669"/>
    <property type="project" value="TreeGrafter"/>
</dbReference>
<dbReference type="Gene3D" id="3.30.160.20">
    <property type="match status" value="1"/>
</dbReference>
<organism evidence="16 17">
    <name type="scientific">Acanthocheilonema viteae</name>
    <name type="common">Filarial nematode worm</name>
    <name type="synonym">Dipetalonema viteae</name>
    <dbReference type="NCBI Taxonomy" id="6277"/>
    <lineage>
        <taxon>Eukaryota</taxon>
        <taxon>Metazoa</taxon>
        <taxon>Ecdysozoa</taxon>
        <taxon>Nematoda</taxon>
        <taxon>Chromadorea</taxon>
        <taxon>Rhabditida</taxon>
        <taxon>Spirurina</taxon>
        <taxon>Spiruromorpha</taxon>
        <taxon>Filarioidea</taxon>
        <taxon>Onchocercidae</taxon>
        <taxon>Acanthocheilonema</taxon>
    </lineage>
</organism>
<evidence type="ECO:0000256" key="14">
    <source>
        <dbReference type="SAM" id="SignalP"/>
    </source>
</evidence>
<keyword evidence="17" id="KW-1185">Reference proteome</keyword>
<keyword evidence="13" id="KW-0472">Membrane</keyword>
<dbReference type="EMBL" id="UPTC01000603">
    <property type="protein sequence ID" value="VBB29409.1"/>
    <property type="molecule type" value="Genomic_DNA"/>
</dbReference>
<dbReference type="InterPro" id="IPR048584">
    <property type="entry name" value="Ribosomal_uS5m_N"/>
</dbReference>
<reference evidence="16 17" key="1">
    <citation type="submission" date="2018-08" db="EMBL/GenBank/DDBJ databases">
        <authorList>
            <person name="Laetsch R D."/>
            <person name="Stevens L."/>
            <person name="Kumar S."/>
            <person name="Blaxter L. M."/>
        </authorList>
    </citation>
    <scope>NUCLEOTIDE SEQUENCE [LARGE SCALE GENOMIC DNA]</scope>
</reference>
<evidence type="ECO:0000313" key="16">
    <source>
        <dbReference type="EMBL" id="VBB29409.1"/>
    </source>
</evidence>
<dbReference type="Pfam" id="PF08238">
    <property type="entry name" value="Sel1"/>
    <property type="match status" value="10"/>
</dbReference>
<dbReference type="InterPro" id="IPR013810">
    <property type="entry name" value="Ribosomal_uS5_N"/>
</dbReference>
<dbReference type="GO" id="GO:0006412">
    <property type="term" value="P:translation"/>
    <property type="evidence" value="ECO:0007669"/>
    <property type="project" value="InterPro"/>
</dbReference>
<evidence type="ECO:0000256" key="1">
    <source>
        <dbReference type="ARBA" id="ARBA00004173"/>
    </source>
</evidence>
<keyword evidence="3 10" id="KW-0689">Ribosomal protein</keyword>
<dbReference type="InterPro" id="IPR050767">
    <property type="entry name" value="Sel1_AlgK"/>
</dbReference>
<keyword evidence="5 10" id="KW-0687">Ribonucleoprotein</keyword>
<evidence type="ECO:0000256" key="4">
    <source>
        <dbReference type="ARBA" id="ARBA00023128"/>
    </source>
</evidence>
<proteinExistence type="inferred from homology"/>
<feature type="region of interest" description="Disordered" evidence="12">
    <location>
        <begin position="22"/>
        <end position="49"/>
    </location>
</feature>
<comment type="subcellular location">
    <subcellularLocation>
        <location evidence="1">Mitochondrion</location>
    </subcellularLocation>
</comment>
<keyword evidence="13" id="KW-0812">Transmembrane</keyword>
<dbReference type="SUPFAM" id="SSF81901">
    <property type="entry name" value="HCP-like"/>
    <property type="match status" value="3"/>
</dbReference>
<dbReference type="Proteomes" id="UP000276991">
    <property type="component" value="Unassembled WGS sequence"/>
</dbReference>
<dbReference type="InterPro" id="IPR005324">
    <property type="entry name" value="Ribosomal_uS5_C"/>
</dbReference>
<keyword evidence="13" id="KW-1133">Transmembrane helix</keyword>
<protein>
    <recommendedName>
        <fullName evidence="7">Small ribosomal subunit protein uS5m</fullName>
    </recommendedName>
    <alternativeName>
        <fullName evidence="8">28S ribosomal protein S5, mitochondrial</fullName>
    </alternativeName>
</protein>
<evidence type="ECO:0000256" key="10">
    <source>
        <dbReference type="PROSITE-ProRule" id="PRU00268"/>
    </source>
</evidence>
<name>A0A498SJU6_ACAVI</name>
<dbReference type="FunFam" id="3.30.230.10:FF:000002">
    <property type="entry name" value="30S ribosomal protein S5"/>
    <property type="match status" value="1"/>
</dbReference>
<dbReference type="Gene3D" id="1.25.40.10">
    <property type="entry name" value="Tetratricopeptide repeat domain"/>
    <property type="match status" value="3"/>
</dbReference>
<comment type="similarity">
    <text evidence="2 11">Belongs to the universal ribosomal protein uS5 family.</text>
</comment>
<dbReference type="Pfam" id="PF21251">
    <property type="entry name" value="Ribosomal_uS5m_N"/>
    <property type="match status" value="1"/>
</dbReference>
<feature type="transmembrane region" description="Helical" evidence="13">
    <location>
        <begin position="664"/>
        <end position="681"/>
    </location>
</feature>
<accession>A0A498SJU6</accession>
<dbReference type="InterPro" id="IPR011990">
    <property type="entry name" value="TPR-like_helical_dom_sf"/>
</dbReference>
<evidence type="ECO:0000256" key="13">
    <source>
        <dbReference type="SAM" id="Phobius"/>
    </source>
</evidence>
<evidence type="ECO:0000256" key="9">
    <source>
        <dbReference type="ARBA" id="ARBA00062683"/>
    </source>
</evidence>
<dbReference type="InterPro" id="IPR014721">
    <property type="entry name" value="Ribsml_uS5_D2-typ_fold_subgr"/>
</dbReference>
<dbReference type="InterPro" id="IPR006597">
    <property type="entry name" value="Sel1-like"/>
</dbReference>
<evidence type="ECO:0000256" key="12">
    <source>
        <dbReference type="SAM" id="MobiDB-lite"/>
    </source>
</evidence>
<evidence type="ECO:0000256" key="8">
    <source>
        <dbReference type="ARBA" id="ARBA00041606"/>
    </source>
</evidence>
<evidence type="ECO:0000256" key="7">
    <source>
        <dbReference type="ARBA" id="ARBA00039335"/>
    </source>
</evidence>
<sequence>MILRWITVLLISLPFLFSIKPNSPPLKDDSSNTDIEDEGSEKKEERTTDRLVLLNNEGETMDAVSQKQSPATYDITNDDIERMSNAALEVSTVSSVGDEFTKEKMTERSEAEQTEAEKRGDELYRTAMRFLDKGRAASNEAKRAAYRLLDEAAQLKHKEAMKLIAYAYLFGDYTRWNIDEARAIFEELAAGGSADAQLALGFMHATGLGVPESSQAKALIYYTFSALGGNPLAQMALGYRHWSGISVQQNCERALTWYRKVAQRVNEQVRISGGTAMQRIRLPDEQDTVSSSSNSILDSNLLNYYKYLADKGDLQAQVSLGQLYLTGGRGVEQNMNLASQYFSTAAQAGSTNAYAYLGKMYLDGTSATPQDNATAFQFFKKAADKGNPVGQSGLAIMYMYGKGVKQDYTKAAKLFTLAAEQGWVDGQLNLGYLHFRGLGVKRDFKLAIKYFQLASQSGHVNAYFNLAQIHATGTGVPRNCHTAVELYKNVAERGRWSERLMEAYTSYRSGRVDEAAFKYLFLAELGESNLFPSEEALQRALLHWQRSANQDYAYARIKLGDYYYYGYGTPVDYEMAATQYKIASDRHQAAQAMFNLGYMHEQGLGINKDMHLAKRFYDMAAETSADAYMPVSLALLKLTALFFMEHLKENSFVTMLDYVFGANWDLYAITLFIGLIIMLWIEPARELWKTVTSLSPAGIKKGRAKTRQSVLNLQKFYRIGAGPIKVKYPGLNAPLIVPSDEPMMVMEKTKEEIDAVEERLKNIIATRPSKKRVKEKLHPLERGFAGTRIEGQKLGPPPPVDDIHFDEFQTYCLQLRRITNMTSYGRQHTMSALIVTGNGNGLGGYAVGKAGLKHHVRAIVNGMKMASRKLVYVELLENRTIYQDFYAECRGTRIFAQRRPKDFGVVAHPRITKICEVLGIKDLECKVVGSTKNYIALTHAFFIGLLNQETHQQLAERKKLHVVELSPHRRYFPIKVASPLQSELRTERDIEPKEKLLLNDFYGEGRLPLIKKQVPFYANLPNHLAAEALKHRFRNRDKTMIRLMADDVVPRWTRDERRKWAEEKHQDMINGLIPLPKGIGLSEILPKSEER</sequence>
<evidence type="ECO:0000256" key="5">
    <source>
        <dbReference type="ARBA" id="ARBA00023274"/>
    </source>
</evidence>
<dbReference type="Pfam" id="PF03719">
    <property type="entry name" value="Ribosomal_S5_C"/>
    <property type="match status" value="1"/>
</dbReference>
<dbReference type="AlphaFoldDB" id="A0A498SJU6"/>